<dbReference type="RefSeq" id="XP_008912186.1">
    <property type="nucleotide sequence ID" value="XM_008913938.1"/>
</dbReference>
<evidence type="ECO:0000313" key="3">
    <source>
        <dbReference type="Proteomes" id="UP000018817"/>
    </source>
</evidence>
<dbReference type="GeneID" id="20192520"/>
<name>W2PNK6_PHYN3</name>
<evidence type="ECO:0000313" key="2">
    <source>
        <dbReference type="EMBL" id="ETN02452.1"/>
    </source>
</evidence>
<dbReference type="VEuPathDB" id="FungiDB:PPTG_23921"/>
<proteinExistence type="predicted"/>
<feature type="region of interest" description="Disordered" evidence="1">
    <location>
        <begin position="70"/>
        <end position="92"/>
    </location>
</feature>
<gene>
    <name evidence="2" type="ORF">PPTG_23921</name>
</gene>
<organism evidence="2 3">
    <name type="scientific">Phytophthora nicotianae (strain INRA-310)</name>
    <name type="common">Phytophthora parasitica</name>
    <dbReference type="NCBI Taxonomy" id="761204"/>
    <lineage>
        <taxon>Eukaryota</taxon>
        <taxon>Sar</taxon>
        <taxon>Stramenopiles</taxon>
        <taxon>Oomycota</taxon>
        <taxon>Peronosporomycetes</taxon>
        <taxon>Peronosporales</taxon>
        <taxon>Peronosporaceae</taxon>
        <taxon>Phytophthora</taxon>
    </lineage>
</organism>
<accession>W2PNK6</accession>
<dbReference type="Proteomes" id="UP000018817">
    <property type="component" value="Unassembled WGS sequence"/>
</dbReference>
<evidence type="ECO:0000256" key="1">
    <source>
        <dbReference type="SAM" id="MobiDB-lite"/>
    </source>
</evidence>
<reference evidence="2 3" key="2">
    <citation type="submission" date="2013-11" db="EMBL/GenBank/DDBJ databases">
        <title>The Genome Sequence of Phytophthora parasitica INRA-310.</title>
        <authorList>
            <consortium name="The Broad Institute Genomics Platform"/>
            <person name="Russ C."/>
            <person name="Tyler B."/>
            <person name="Panabieres F."/>
            <person name="Shan W."/>
            <person name="Tripathy S."/>
            <person name="Grunwald N."/>
            <person name="Machado M."/>
            <person name="Johnson C.S."/>
            <person name="Arredondo F."/>
            <person name="Hong C."/>
            <person name="Coffey M."/>
            <person name="Young S.K."/>
            <person name="Zeng Q."/>
            <person name="Gargeya S."/>
            <person name="Fitzgerald M."/>
            <person name="Abouelleil A."/>
            <person name="Alvarado L."/>
            <person name="Chapman S.B."/>
            <person name="Gainer-Dewar J."/>
            <person name="Goldberg J."/>
            <person name="Griggs A."/>
            <person name="Gujja S."/>
            <person name="Hansen M."/>
            <person name="Howarth C."/>
            <person name="Imamovic A."/>
            <person name="Ireland A."/>
            <person name="Larimer J."/>
            <person name="McCowan C."/>
            <person name="Murphy C."/>
            <person name="Pearson M."/>
            <person name="Poon T.W."/>
            <person name="Priest M."/>
            <person name="Roberts A."/>
            <person name="Saif S."/>
            <person name="Shea T."/>
            <person name="Sykes S."/>
            <person name="Wortman J."/>
            <person name="Nusbaum C."/>
            <person name="Birren B."/>
        </authorList>
    </citation>
    <scope>NUCLEOTIDE SEQUENCE [LARGE SCALE GENOMIC DNA]</scope>
    <source>
        <strain evidence="2 3">INRA-310</strain>
    </source>
</reference>
<sequence>MASQAVFEFLVSRYGAEDEALMQLMSRLEVSIESDLLRGRALFGALRSGVTEENAALVFDSVMQLDANKSDVAGSRPPCGGDRATDWADFRA</sequence>
<protein>
    <submittedName>
        <fullName evidence="2">Uncharacterized protein</fullName>
    </submittedName>
</protein>
<dbReference type="EMBL" id="KI669617">
    <property type="protein sequence ID" value="ETN02452.1"/>
    <property type="molecule type" value="Genomic_DNA"/>
</dbReference>
<feature type="compositionally biased region" description="Basic and acidic residues" evidence="1">
    <location>
        <begin position="83"/>
        <end position="92"/>
    </location>
</feature>
<reference evidence="3" key="1">
    <citation type="submission" date="2011-12" db="EMBL/GenBank/DDBJ databases">
        <authorList>
            <consortium name="The Broad Institute Genome Sequencing Platform"/>
            <person name="Russ C."/>
            <person name="Tyler B."/>
            <person name="Panabieres F."/>
            <person name="Shan W."/>
            <person name="Tripathy S."/>
            <person name="Grunwald N."/>
            <person name="Machado M."/>
            <person name="Young S.K."/>
            <person name="Zeng Q."/>
            <person name="Gargeya S."/>
            <person name="Fitzgerald M."/>
            <person name="Haas B."/>
            <person name="Abouelleil A."/>
            <person name="Alvarado L."/>
            <person name="Arachchi H.M."/>
            <person name="Berlin A."/>
            <person name="Chapman S.B."/>
            <person name="Gearin G."/>
            <person name="Goldberg J."/>
            <person name="Griggs A."/>
            <person name="Gujja S."/>
            <person name="Hansen M."/>
            <person name="Heiman D."/>
            <person name="Howarth C."/>
            <person name="Larimer J."/>
            <person name="Lui A."/>
            <person name="MacDonald P.J.P."/>
            <person name="McCowen C."/>
            <person name="Montmayeur A."/>
            <person name="Murphy C."/>
            <person name="Neiman D."/>
            <person name="Pearson M."/>
            <person name="Priest M."/>
            <person name="Roberts A."/>
            <person name="Saif S."/>
            <person name="Shea T."/>
            <person name="Sisk P."/>
            <person name="Stolte C."/>
            <person name="Sykes S."/>
            <person name="Wortman J."/>
            <person name="Nusbaum C."/>
            <person name="Birren B."/>
        </authorList>
    </citation>
    <scope>NUCLEOTIDE SEQUENCE [LARGE SCALE GENOMIC DNA]</scope>
    <source>
        <strain evidence="3">INRA-310</strain>
    </source>
</reference>
<dbReference type="AlphaFoldDB" id="W2PNK6"/>